<feature type="domain" description="Response regulatory" evidence="13">
    <location>
        <begin position="1395"/>
        <end position="1511"/>
    </location>
</feature>
<dbReference type="InterPro" id="IPR013656">
    <property type="entry name" value="PAS_4"/>
</dbReference>
<dbReference type="Pfam" id="PF00512">
    <property type="entry name" value="HisKA"/>
    <property type="match status" value="1"/>
</dbReference>
<dbReference type="PANTHER" id="PTHR43047:SF63">
    <property type="entry name" value="HISTIDINE KINASE"/>
    <property type="match status" value="1"/>
</dbReference>
<dbReference type="CDD" id="cd00082">
    <property type="entry name" value="HisKA"/>
    <property type="match status" value="1"/>
</dbReference>
<evidence type="ECO:0000313" key="17">
    <source>
        <dbReference type="EMBL" id="PZO39574.1"/>
    </source>
</evidence>
<dbReference type="PROSITE" id="PS50110">
    <property type="entry name" value="RESPONSE_REGULATORY"/>
    <property type="match status" value="1"/>
</dbReference>
<dbReference type="SUPFAM" id="SSF55874">
    <property type="entry name" value="ATPase domain of HSP90 chaperone/DNA topoisomerase II/histidine kinase"/>
    <property type="match status" value="1"/>
</dbReference>
<keyword evidence="4 9" id="KW-0597">Phosphoprotein</keyword>
<protein>
    <recommendedName>
        <fullName evidence="8">Circadian input-output histidine kinase CikA</fullName>
        <ecNumber evidence="3">2.7.13.3</ecNumber>
    </recommendedName>
</protein>
<dbReference type="InterPro" id="IPR000014">
    <property type="entry name" value="PAS"/>
</dbReference>
<dbReference type="Proteomes" id="UP000249467">
    <property type="component" value="Unassembled WGS sequence"/>
</dbReference>
<accession>A0A2W4W323</accession>
<dbReference type="PRINTS" id="PR00344">
    <property type="entry name" value="BCTRLSENSOR"/>
</dbReference>
<dbReference type="Pfam" id="PF00072">
    <property type="entry name" value="Response_reg"/>
    <property type="match status" value="1"/>
</dbReference>
<dbReference type="FunFam" id="1.10.287.130:FF:000145">
    <property type="entry name" value="Sensory transduction histidine kinase"/>
    <property type="match status" value="1"/>
</dbReference>
<dbReference type="Gene3D" id="3.30.450.20">
    <property type="entry name" value="PAS domain"/>
    <property type="match status" value="7"/>
</dbReference>
<feature type="domain" description="PAC" evidence="15">
    <location>
        <begin position="692"/>
        <end position="744"/>
    </location>
</feature>
<dbReference type="Pfam" id="PF13426">
    <property type="entry name" value="PAS_9"/>
    <property type="match status" value="4"/>
</dbReference>
<evidence type="ECO:0000256" key="4">
    <source>
        <dbReference type="ARBA" id="ARBA00022553"/>
    </source>
</evidence>
<evidence type="ECO:0000259" key="15">
    <source>
        <dbReference type="PROSITE" id="PS50113"/>
    </source>
</evidence>
<organism evidence="17 18">
    <name type="scientific">Pseudanabaena frigida</name>
    <dbReference type="NCBI Taxonomy" id="945775"/>
    <lineage>
        <taxon>Bacteria</taxon>
        <taxon>Bacillati</taxon>
        <taxon>Cyanobacteriota</taxon>
        <taxon>Cyanophyceae</taxon>
        <taxon>Pseudanabaenales</taxon>
        <taxon>Pseudanabaenaceae</taxon>
        <taxon>Pseudanabaena</taxon>
    </lineage>
</organism>
<evidence type="ECO:0000256" key="5">
    <source>
        <dbReference type="ARBA" id="ARBA00022679"/>
    </source>
</evidence>
<dbReference type="SUPFAM" id="SSF55785">
    <property type="entry name" value="PYP-like sensor domain (PAS domain)"/>
    <property type="match status" value="7"/>
</dbReference>
<feature type="domain" description="PAC" evidence="15">
    <location>
        <begin position="566"/>
        <end position="616"/>
    </location>
</feature>
<evidence type="ECO:0000256" key="6">
    <source>
        <dbReference type="ARBA" id="ARBA00022777"/>
    </source>
</evidence>
<dbReference type="SUPFAM" id="SSF52172">
    <property type="entry name" value="CheY-like"/>
    <property type="match status" value="1"/>
</dbReference>
<evidence type="ECO:0000313" key="18">
    <source>
        <dbReference type="Proteomes" id="UP000249467"/>
    </source>
</evidence>
<evidence type="ECO:0000256" key="8">
    <source>
        <dbReference type="ARBA" id="ARBA00074306"/>
    </source>
</evidence>
<evidence type="ECO:0000259" key="13">
    <source>
        <dbReference type="PROSITE" id="PS50110"/>
    </source>
</evidence>
<dbReference type="GO" id="GO:0006355">
    <property type="term" value="P:regulation of DNA-templated transcription"/>
    <property type="evidence" value="ECO:0007669"/>
    <property type="project" value="InterPro"/>
</dbReference>
<feature type="domain" description="PAC" evidence="15">
    <location>
        <begin position="1071"/>
        <end position="1123"/>
    </location>
</feature>
<dbReference type="InterPro" id="IPR001610">
    <property type="entry name" value="PAC"/>
</dbReference>
<feature type="modified residue" description="4-aspartylphosphate" evidence="9">
    <location>
        <position position="1444"/>
    </location>
</feature>
<evidence type="ECO:0000256" key="1">
    <source>
        <dbReference type="ARBA" id="ARBA00000085"/>
    </source>
</evidence>
<dbReference type="Pfam" id="PF08447">
    <property type="entry name" value="PAS_3"/>
    <property type="match status" value="1"/>
</dbReference>
<dbReference type="InterPro" id="IPR011006">
    <property type="entry name" value="CheY-like_superfamily"/>
</dbReference>
<dbReference type="Gene3D" id="3.40.50.2300">
    <property type="match status" value="1"/>
</dbReference>
<dbReference type="Gene3D" id="1.10.287.130">
    <property type="match status" value="1"/>
</dbReference>
<keyword evidence="5" id="KW-0808">Transferase</keyword>
<dbReference type="SMART" id="SM00388">
    <property type="entry name" value="HisKA"/>
    <property type="match status" value="1"/>
</dbReference>
<dbReference type="SMART" id="SM00116">
    <property type="entry name" value="CBS"/>
    <property type="match status" value="2"/>
</dbReference>
<dbReference type="EC" id="2.7.13.3" evidence="3"/>
<dbReference type="Pfam" id="PF02518">
    <property type="entry name" value="HATPase_c"/>
    <property type="match status" value="1"/>
</dbReference>
<dbReference type="GO" id="GO:0009927">
    <property type="term" value="F:histidine phosphotransfer kinase activity"/>
    <property type="evidence" value="ECO:0007669"/>
    <property type="project" value="TreeGrafter"/>
</dbReference>
<evidence type="ECO:0000256" key="2">
    <source>
        <dbReference type="ARBA" id="ARBA00006402"/>
    </source>
</evidence>
<feature type="domain" description="PAC" evidence="15">
    <location>
        <begin position="294"/>
        <end position="346"/>
    </location>
</feature>
<keyword evidence="11" id="KW-0175">Coiled coil</keyword>
<evidence type="ECO:0000259" key="12">
    <source>
        <dbReference type="PROSITE" id="PS50109"/>
    </source>
</evidence>
<evidence type="ECO:0000259" key="14">
    <source>
        <dbReference type="PROSITE" id="PS50112"/>
    </source>
</evidence>
<dbReference type="Gene3D" id="3.30.565.10">
    <property type="entry name" value="Histidine kinase-like ATPase, C-terminal domain"/>
    <property type="match status" value="1"/>
</dbReference>
<dbReference type="FunFam" id="3.30.450.20:FF:000099">
    <property type="entry name" value="Sensory box sensor histidine kinase"/>
    <property type="match status" value="1"/>
</dbReference>
<dbReference type="SMART" id="SM00091">
    <property type="entry name" value="PAS"/>
    <property type="match status" value="7"/>
</dbReference>
<feature type="domain" description="PAS" evidence="14">
    <location>
        <begin position="743"/>
        <end position="793"/>
    </location>
</feature>
<dbReference type="SMART" id="SM00086">
    <property type="entry name" value="PAC"/>
    <property type="match status" value="7"/>
</dbReference>
<proteinExistence type="inferred from homology"/>
<dbReference type="Pfam" id="PF00571">
    <property type="entry name" value="CBS"/>
    <property type="match status" value="2"/>
</dbReference>
<dbReference type="InterPro" id="IPR003661">
    <property type="entry name" value="HisK_dim/P_dom"/>
</dbReference>
<dbReference type="InterPro" id="IPR046342">
    <property type="entry name" value="CBS_dom_sf"/>
</dbReference>
<dbReference type="NCBIfam" id="TIGR00229">
    <property type="entry name" value="sensory_box"/>
    <property type="match status" value="7"/>
</dbReference>
<dbReference type="GO" id="GO:0000155">
    <property type="term" value="F:phosphorelay sensor kinase activity"/>
    <property type="evidence" value="ECO:0007669"/>
    <property type="project" value="InterPro"/>
</dbReference>
<feature type="domain" description="PAC" evidence="15">
    <location>
        <begin position="947"/>
        <end position="1000"/>
    </location>
</feature>
<dbReference type="CDD" id="cd17546">
    <property type="entry name" value="REC_hyHK_CKI1_RcsC-like"/>
    <property type="match status" value="1"/>
</dbReference>
<evidence type="ECO:0000256" key="3">
    <source>
        <dbReference type="ARBA" id="ARBA00012438"/>
    </source>
</evidence>
<reference evidence="17 18" key="1">
    <citation type="submission" date="2018-04" db="EMBL/GenBank/DDBJ databases">
        <authorList>
            <person name="Go L.Y."/>
            <person name="Mitchell J.A."/>
        </authorList>
    </citation>
    <scope>NUCLEOTIDE SEQUENCE [LARGE SCALE GENOMIC DNA]</scope>
    <source>
        <strain evidence="17">ULC066bin1</strain>
    </source>
</reference>
<feature type="domain" description="PAS" evidence="14">
    <location>
        <begin position="347"/>
        <end position="397"/>
    </location>
</feature>
<name>A0A2W4W323_9CYAN</name>
<dbReference type="InterPro" id="IPR035965">
    <property type="entry name" value="PAS-like_dom_sf"/>
</dbReference>
<keyword evidence="10" id="KW-0129">CBS domain</keyword>
<dbReference type="InterPro" id="IPR000644">
    <property type="entry name" value="CBS_dom"/>
</dbReference>
<evidence type="ECO:0000256" key="11">
    <source>
        <dbReference type="SAM" id="Coils"/>
    </source>
</evidence>
<comment type="caution">
    <text evidence="17">The sequence shown here is derived from an EMBL/GenBank/DDBJ whole genome shotgun (WGS) entry which is preliminary data.</text>
</comment>
<keyword evidence="6" id="KW-0418">Kinase</keyword>
<feature type="domain" description="PAC" evidence="15">
    <location>
        <begin position="416"/>
        <end position="467"/>
    </location>
</feature>
<evidence type="ECO:0000256" key="9">
    <source>
        <dbReference type="PROSITE-ProRule" id="PRU00169"/>
    </source>
</evidence>
<reference evidence="17 18" key="2">
    <citation type="submission" date="2018-06" db="EMBL/GenBank/DDBJ databases">
        <title>Metagenomic assembly of (sub)arctic Cyanobacteria and their associated microbiome from non-axenic cultures.</title>
        <authorList>
            <person name="Baurain D."/>
        </authorList>
    </citation>
    <scope>NUCLEOTIDE SEQUENCE [LARGE SCALE GENOMIC DNA]</scope>
    <source>
        <strain evidence="17">ULC066bin1</strain>
    </source>
</reference>
<dbReference type="GO" id="GO:0005886">
    <property type="term" value="C:plasma membrane"/>
    <property type="evidence" value="ECO:0007669"/>
    <property type="project" value="TreeGrafter"/>
</dbReference>
<dbReference type="InterPro" id="IPR013655">
    <property type="entry name" value="PAS_fold_3"/>
</dbReference>
<dbReference type="EMBL" id="QBML01000017">
    <property type="protein sequence ID" value="PZO39574.1"/>
    <property type="molecule type" value="Genomic_DNA"/>
</dbReference>
<dbReference type="InterPro" id="IPR036097">
    <property type="entry name" value="HisK_dim/P_sf"/>
</dbReference>
<dbReference type="Gene3D" id="3.10.580.10">
    <property type="entry name" value="CBS-domain"/>
    <property type="match status" value="1"/>
</dbReference>
<sequence>MPAMTDVISLSPKDLHRAVSRNLLMIAPDSFVIAAATMMKETDSSYVLVVDSKENPDSIGLGLVGILTECDIVRIVSQERSLDRLMVQSVMSHPVTTIQESELTNLNYVLSLFQEHQIQHLPVLDRELLVGLLVKDTLTEIFMQNFLHLKVEPINLPDRPAIATRSDRTEPVEPYFQEIQPQAPKDIVDIENLNVELRQTIEELRISGESLMDVNLQLEIEQHKYQDLFDFAPDGYLVTNPSGIILSANQAIIDLLELNLDFLVGKPLVVFVVQSDHALFYDQIDRRLLPNQKHTWELSFKSRLGKQFPAEVTVVSICDHSNTVIGLRWLIIDISDLKATEEAVQEKEQFLRSIYEEVDQAIFTIDVLENGDFRYVEFNPAAERLSGKSTAEIKGNSANPKVRQNYINCVQAGVAITYEECLIFQETETWWLTTLSPIRDLSSRIYRIVGTSTNITERKKAEEMLAQQTKALEQLNQELEYRVEERTASFQKSETRYRALMDNASDAIFLADSQGNLVEANKKAEELLGYSRDELNHLHMSQIHPPAALAVARNHFLNVIENRFSPSIESLVLRKDGSQVPVDITGSKIDLDGEQIAQGIFRDISDRKRAESALIDSQKRYQALFNHKSDAVFINSFTETGRPSNFIEVNDTACESLGYSRAELLMMNPSDIMPKDFFCKRETIEILRTQKYAREEILHQTKDGKIFPVELSLVELEDSEGKPLVIATARNISDRKQAELALEQEALRRIAIFNACSDGIHIIDMAGNLLESNDKFAQMLGYTPSEVVNLNIVDWDAQWNSQEIREVLSDSSFNNCIFETIHRCKDGSTFPVEISRQQMEWQGEFVTVNISRDLSDRKQTELELQKSQRFTQQIADASPNILYLYDIQEQRNVYTNREILSVLGYSPETIQAMGANFAINLLHPDDLSSVLPTYYEKISAAQDGEVVETEYRMRHVNGEWRWLYSRDSVFSRDADGKVKRTIGTAQDISDRKRLEREQNRLIAILEASTDYISMSDAKGKVFWKNLVLKNLFGIDSNKDLLEYQITDCHPQWASELILKKGIPQAIATGSWIGETALLNAEGQEIPVSQLILAHKSSSGEIKYFSFIMRDIQVRKEYEQKLEKTNAELLRATRLKDEFLATMSHELRTPLNAILGMNESLQEQIFGTVNERQIKALQTIERSSNHLLELINDILELAKIEAGHIDLSYIPTSINRLCYSSLAFVKQQAAQKRIQIDVQISPNLPDIPLDERRICQVLINLLSNAVKFTPEGGLITLKAYKHEEDGQIPNNISRICLTVTDTGIGIASENLHKLFHSFVQIDSALNRKYAGTGLGLALVKRLVELHGGTVSVTSELGVGSCFTIALPYSNSDLFLVAPEASTVQNSSIEVLETSPLVLLVEDNEANITTISNYLEAKGYQILSAQDGREAIAIAKTRQPDVILMDIQMPVMDGLEAIKQIRLDPNLVNTPIIALTALAMKDDREKCLEAGANHYLAKPVKLNQLVTIIQSLLA</sequence>
<keyword evidence="7" id="KW-0902">Two-component regulatory system</keyword>
<dbReference type="SUPFAM" id="SSF47384">
    <property type="entry name" value="Homodimeric domain of signal transducing histidine kinase"/>
    <property type="match status" value="1"/>
</dbReference>
<dbReference type="SUPFAM" id="SSF54631">
    <property type="entry name" value="CBS-domain pair"/>
    <property type="match status" value="1"/>
</dbReference>
<dbReference type="SMART" id="SM00448">
    <property type="entry name" value="REC"/>
    <property type="match status" value="1"/>
</dbReference>
<dbReference type="InterPro" id="IPR004358">
    <property type="entry name" value="Sig_transdc_His_kin-like_C"/>
</dbReference>
<dbReference type="SMART" id="SM00387">
    <property type="entry name" value="HATPase_c"/>
    <property type="match status" value="1"/>
</dbReference>
<feature type="coiled-coil region" evidence="11">
    <location>
        <begin position="1107"/>
        <end position="1134"/>
    </location>
</feature>
<feature type="domain" description="PAS" evidence="14">
    <location>
        <begin position="493"/>
        <end position="563"/>
    </location>
</feature>
<feature type="coiled-coil region" evidence="11">
    <location>
        <begin position="458"/>
        <end position="485"/>
    </location>
</feature>
<dbReference type="PROSITE" id="PS50109">
    <property type="entry name" value="HIS_KIN"/>
    <property type="match status" value="1"/>
</dbReference>
<dbReference type="Pfam" id="PF00989">
    <property type="entry name" value="PAS"/>
    <property type="match status" value="1"/>
</dbReference>
<dbReference type="InterPro" id="IPR001789">
    <property type="entry name" value="Sig_transdc_resp-reg_receiver"/>
</dbReference>
<evidence type="ECO:0000256" key="7">
    <source>
        <dbReference type="ARBA" id="ARBA00023012"/>
    </source>
</evidence>
<dbReference type="PANTHER" id="PTHR43047">
    <property type="entry name" value="TWO-COMPONENT HISTIDINE PROTEIN KINASE"/>
    <property type="match status" value="1"/>
</dbReference>
<dbReference type="CDD" id="cd16922">
    <property type="entry name" value="HATPase_EvgS-ArcB-TorS-like"/>
    <property type="match status" value="1"/>
</dbReference>
<feature type="domain" description="Histidine kinase" evidence="12">
    <location>
        <begin position="1141"/>
        <end position="1369"/>
    </location>
</feature>
<feature type="domain" description="PAS" evidence="14">
    <location>
        <begin position="221"/>
        <end position="292"/>
    </location>
</feature>
<gene>
    <name evidence="17" type="ORF">DCF19_13380</name>
</gene>
<evidence type="ECO:0000259" key="16">
    <source>
        <dbReference type="PROSITE" id="PS51371"/>
    </source>
</evidence>
<dbReference type="PROSITE" id="PS51371">
    <property type="entry name" value="CBS"/>
    <property type="match status" value="2"/>
</dbReference>
<comment type="catalytic activity">
    <reaction evidence="1">
        <text>ATP + protein L-histidine = ADP + protein N-phospho-L-histidine.</text>
        <dbReference type="EC" id="2.7.13.3"/>
    </reaction>
</comment>
<evidence type="ECO:0000256" key="10">
    <source>
        <dbReference type="PROSITE-ProRule" id="PRU00703"/>
    </source>
</evidence>
<feature type="domain" description="CBS" evidence="16">
    <location>
        <begin position="91"/>
        <end position="151"/>
    </location>
</feature>
<dbReference type="InterPro" id="IPR000700">
    <property type="entry name" value="PAS-assoc_C"/>
</dbReference>
<dbReference type="InterPro" id="IPR003594">
    <property type="entry name" value="HATPase_dom"/>
</dbReference>
<dbReference type="PROSITE" id="PS50112">
    <property type="entry name" value="PAS"/>
    <property type="match status" value="5"/>
</dbReference>
<dbReference type="InterPro" id="IPR036890">
    <property type="entry name" value="HATPase_C_sf"/>
</dbReference>
<feature type="domain" description="PAS" evidence="14">
    <location>
        <begin position="867"/>
        <end position="941"/>
    </location>
</feature>
<dbReference type="Pfam" id="PF08448">
    <property type="entry name" value="PAS_4"/>
    <property type="match status" value="1"/>
</dbReference>
<feature type="domain" description="CBS" evidence="16">
    <location>
        <begin position="19"/>
        <end position="82"/>
    </location>
</feature>
<dbReference type="CDD" id="cd00130">
    <property type="entry name" value="PAS"/>
    <property type="match status" value="6"/>
</dbReference>
<dbReference type="PROSITE" id="PS50113">
    <property type="entry name" value="PAC"/>
    <property type="match status" value="6"/>
</dbReference>
<comment type="similarity">
    <text evidence="2">In the N-terminal section; belongs to the phytochrome family.</text>
</comment>
<dbReference type="FunFam" id="3.30.565.10:FF:000010">
    <property type="entry name" value="Sensor histidine kinase RcsC"/>
    <property type="match status" value="1"/>
</dbReference>
<dbReference type="InterPro" id="IPR013767">
    <property type="entry name" value="PAS_fold"/>
</dbReference>
<dbReference type="InterPro" id="IPR005467">
    <property type="entry name" value="His_kinase_dom"/>
</dbReference>